<keyword evidence="1" id="KW-1133">Transmembrane helix</keyword>
<dbReference type="RefSeq" id="WP_207109682.1">
    <property type="nucleotide sequence ID" value="NZ_JAFLVR010000043.1"/>
</dbReference>
<comment type="caution">
    <text evidence="2">The sequence shown here is derived from an EMBL/GenBank/DDBJ whole genome shotgun (WGS) entry which is preliminary data.</text>
</comment>
<keyword evidence="1" id="KW-0472">Membrane</keyword>
<proteinExistence type="predicted"/>
<evidence type="ECO:0000256" key="1">
    <source>
        <dbReference type="SAM" id="Phobius"/>
    </source>
</evidence>
<reference evidence="2 3" key="1">
    <citation type="submission" date="2021-03" db="EMBL/GenBank/DDBJ databases">
        <title>Enterococcal diversity collection.</title>
        <authorList>
            <person name="Gilmore M.S."/>
            <person name="Schwartzman J."/>
            <person name="Van Tyne D."/>
            <person name="Martin M."/>
            <person name="Earl A.M."/>
            <person name="Manson A.L."/>
            <person name="Straub T."/>
            <person name="Salamzade R."/>
            <person name="Saavedra J."/>
            <person name="Lebreton F."/>
            <person name="Prichula J."/>
            <person name="Schaufler K."/>
            <person name="Gaca A."/>
            <person name="Sgardioli B."/>
            <person name="Wagenaar J."/>
            <person name="Strong T."/>
        </authorList>
    </citation>
    <scope>NUCLEOTIDE SEQUENCE [LARGE SCALE GENOMIC DNA]</scope>
    <source>
        <strain evidence="2 3">MJM16</strain>
    </source>
</reference>
<name>A0ABS3HLV8_9ENTE</name>
<gene>
    <name evidence="2" type="ORF">JZO85_16855</name>
</gene>
<evidence type="ECO:0000313" key="3">
    <source>
        <dbReference type="Proteomes" id="UP000664495"/>
    </source>
</evidence>
<organism evidence="2 3">
    <name type="scientific">Candidatus Enterococcus murrayae</name>
    <dbReference type="NCBI Taxonomy" id="2815321"/>
    <lineage>
        <taxon>Bacteria</taxon>
        <taxon>Bacillati</taxon>
        <taxon>Bacillota</taxon>
        <taxon>Bacilli</taxon>
        <taxon>Lactobacillales</taxon>
        <taxon>Enterococcaceae</taxon>
        <taxon>Enterococcus</taxon>
    </lineage>
</organism>
<feature type="transmembrane region" description="Helical" evidence="1">
    <location>
        <begin position="121"/>
        <end position="139"/>
    </location>
</feature>
<keyword evidence="3" id="KW-1185">Reference proteome</keyword>
<dbReference type="EMBL" id="JAFLVR010000043">
    <property type="protein sequence ID" value="MBO0453929.1"/>
    <property type="molecule type" value="Genomic_DNA"/>
</dbReference>
<accession>A0ABS3HLV8</accession>
<evidence type="ECO:0000313" key="2">
    <source>
        <dbReference type="EMBL" id="MBO0453929.1"/>
    </source>
</evidence>
<dbReference type="Proteomes" id="UP000664495">
    <property type="component" value="Unassembled WGS sequence"/>
</dbReference>
<protein>
    <submittedName>
        <fullName evidence="2">Uncharacterized protein</fullName>
    </submittedName>
</protein>
<sequence length="141" mass="15910">MLVIGILLFSLLAINFFSRAIRLLVQIHRLTYSEDAKHSFKCISCEQSYTLSGPETKKRVQGAVRIKKSTPKSQSTFYKFVCPVCGTYSKQEKIFDLNTTKASGNIRVQIDSSQLPLVIDFLLKGVLPIFLVLPLLNLITR</sequence>
<keyword evidence="1" id="KW-0812">Transmembrane</keyword>